<evidence type="ECO:0000256" key="8">
    <source>
        <dbReference type="ARBA" id="ARBA00069338"/>
    </source>
</evidence>
<dbReference type="EC" id="5.5.1.2" evidence="7 9"/>
<evidence type="ECO:0000313" key="11">
    <source>
        <dbReference type="EMBL" id="AWY43222.1"/>
    </source>
</evidence>
<dbReference type="NCBIfam" id="NF006554">
    <property type="entry name" value="PRK09053.1"/>
    <property type="match status" value="1"/>
</dbReference>
<dbReference type="PROSITE" id="PS00163">
    <property type="entry name" value="FUMARATE_LYASES"/>
    <property type="match status" value="1"/>
</dbReference>
<keyword evidence="2 11" id="KW-0413">Isomerase</keyword>
<dbReference type="FunFam" id="1.20.200.10:FF:000014">
    <property type="entry name" value="3-carboxy-cis,cis-muconate cycloisomerase"/>
    <property type="match status" value="1"/>
</dbReference>
<dbReference type="PANTHER" id="PTHR43172:SF2">
    <property type="entry name" value="ADENYLOSUCCINATE LYASE C-TERMINAL DOMAIN-CONTAINING PROTEIN"/>
    <property type="match status" value="1"/>
</dbReference>
<comment type="catalytic activity">
    <reaction evidence="4">
        <text>2-(carboxymethyl)-5-oxo-2,5-dihydro-2-furoate = 3-carboxy-cis,cis-muconate + H(+)</text>
        <dbReference type="Rhea" id="RHEA:23656"/>
        <dbReference type="ChEBI" id="CHEBI:15378"/>
        <dbReference type="ChEBI" id="CHEBI:57496"/>
        <dbReference type="ChEBI" id="CHEBI:57979"/>
        <dbReference type="EC" id="5.5.1.2"/>
    </reaction>
</comment>
<evidence type="ECO:0000313" key="12">
    <source>
        <dbReference type="Proteomes" id="UP000250299"/>
    </source>
</evidence>
<feature type="domain" description="Adenylosuccinate lyase C-terminal" evidence="10">
    <location>
        <begin position="367"/>
        <end position="446"/>
    </location>
</feature>
<dbReference type="InterPro" id="IPR000362">
    <property type="entry name" value="Fumarate_lyase_fam"/>
</dbReference>
<evidence type="ECO:0000256" key="3">
    <source>
        <dbReference type="ARBA" id="ARBA00034772"/>
    </source>
</evidence>
<name>A0A2Z4RQI7_PSEPU</name>
<dbReference type="InterPro" id="IPR019468">
    <property type="entry name" value="AdenyloSucc_lyase_C"/>
</dbReference>
<dbReference type="GO" id="GO:0047472">
    <property type="term" value="F:3-carboxy-cis,cis-muconate cycloisomerase activity"/>
    <property type="evidence" value="ECO:0007669"/>
    <property type="project" value="UniProtKB-UniRule"/>
</dbReference>
<dbReference type="GO" id="GO:0019619">
    <property type="term" value="P:3,4-dihydroxybenzoate catabolic process"/>
    <property type="evidence" value="ECO:0007669"/>
    <property type="project" value="InterPro"/>
</dbReference>
<dbReference type="Proteomes" id="UP000250299">
    <property type="component" value="Chromosome"/>
</dbReference>
<evidence type="ECO:0000256" key="1">
    <source>
        <dbReference type="ARBA" id="ARBA00022797"/>
    </source>
</evidence>
<dbReference type="SUPFAM" id="SSF48557">
    <property type="entry name" value="L-aspartase-like"/>
    <property type="match status" value="1"/>
</dbReference>
<evidence type="ECO:0000259" key="10">
    <source>
        <dbReference type="SMART" id="SM00998"/>
    </source>
</evidence>
<protein>
    <recommendedName>
        <fullName evidence="8 9">3-carboxy-cis,cis-muconate cycloisomerase</fullName>
        <ecNumber evidence="7 9">5.5.1.2</ecNumber>
    </recommendedName>
</protein>
<dbReference type="FunFam" id="1.10.40.30:FF:000007">
    <property type="entry name" value="Adenylosuccinate lyase"/>
    <property type="match status" value="1"/>
</dbReference>
<dbReference type="InterPro" id="IPR008948">
    <property type="entry name" value="L-Aspartase-like"/>
</dbReference>
<comment type="pathway">
    <text evidence="6">Aromatic compound metabolism; beta-ketoadipate pathway; 5-oxo-4,5-dihydro-2-furylacetate from 3-carboxy-cis,cis-muconate: step 1/2.</text>
</comment>
<dbReference type="PANTHER" id="PTHR43172">
    <property type="entry name" value="ADENYLOSUCCINATE LYASE"/>
    <property type="match status" value="1"/>
</dbReference>
<dbReference type="InterPro" id="IPR022761">
    <property type="entry name" value="Fumarate_lyase_N"/>
</dbReference>
<dbReference type="AlphaFoldDB" id="A0A2Z4RQI7"/>
<sequence length="454" mass="48657">MNQRPGNQLFDAYFTARDMREVFSDQGRVQAMLDFEAALARAEARVGLIPQSAVAPIESACQAGHFDFAALGEAIAIAGNSAIPLVKALGKQIAANDAEAERYVHLGATSQDVMDSGLVLQLRRALELIDSDLAQLGQTLANQAERYVATPLAGRTWLQHATPVTLGMKIAGWLGAVTRSRQRLQELKPRLLVLQFGGASGTLAALGDKAMPIAQALAEELQLSLPDQPWHTQRDRLVEFGSVLGLIAGSLGKLGRDISLLMQTEAGEVFEPSAPGKGGSSTMPHKRNPVGAAVLIGAATRVPGLLSTLFSAMPQEHERSLGLWHAEWETLPEICCLVSGSLKQALLVAGGLEVDAERMARNLDLTQGLVLAEAVSIVLAQRVGRDTAHHLLEQCCKRAVAEQRHLRAVLGDEPQVTAELSAQELDHLLDPAHYLGQARTWVERAVAEHSALTA</sequence>
<accession>A0A2Z4RQI7</accession>
<dbReference type="CDD" id="cd01597">
    <property type="entry name" value="pCLME"/>
    <property type="match status" value="1"/>
</dbReference>
<dbReference type="PRINTS" id="PR00145">
    <property type="entry name" value="ARGSUCLYASE"/>
</dbReference>
<dbReference type="OrthoDB" id="9768878at2"/>
<evidence type="ECO:0000256" key="2">
    <source>
        <dbReference type="ARBA" id="ARBA00023235"/>
    </source>
</evidence>
<organism evidence="11 12">
    <name type="scientific">Pseudomonas putida</name>
    <name type="common">Arthrobacter siderocapsulatus</name>
    <dbReference type="NCBI Taxonomy" id="303"/>
    <lineage>
        <taxon>Bacteria</taxon>
        <taxon>Pseudomonadati</taxon>
        <taxon>Pseudomonadota</taxon>
        <taxon>Gammaproteobacteria</taxon>
        <taxon>Pseudomonadales</taxon>
        <taxon>Pseudomonadaceae</taxon>
        <taxon>Pseudomonas</taxon>
    </lineage>
</organism>
<evidence type="ECO:0000256" key="6">
    <source>
        <dbReference type="ARBA" id="ARBA00060626"/>
    </source>
</evidence>
<comment type="function">
    <text evidence="5">Catalyzes an anti cycloisomerization.</text>
</comment>
<keyword evidence="1" id="KW-0058">Aromatic hydrocarbons catabolism</keyword>
<evidence type="ECO:0000256" key="5">
    <source>
        <dbReference type="ARBA" id="ARBA00056266"/>
    </source>
</evidence>
<dbReference type="NCBIfam" id="TIGR02426">
    <property type="entry name" value="protocat_pcaB"/>
    <property type="match status" value="1"/>
</dbReference>
<dbReference type="GO" id="GO:0016829">
    <property type="term" value="F:lyase activity"/>
    <property type="evidence" value="ECO:0007669"/>
    <property type="project" value="UniProtKB-ARBA"/>
</dbReference>
<evidence type="ECO:0000256" key="9">
    <source>
        <dbReference type="NCBIfam" id="TIGR02426"/>
    </source>
</evidence>
<dbReference type="Pfam" id="PF10397">
    <property type="entry name" value="ADSL_C"/>
    <property type="match status" value="1"/>
</dbReference>
<dbReference type="EMBL" id="CP029693">
    <property type="protein sequence ID" value="AWY43222.1"/>
    <property type="molecule type" value="Genomic_DNA"/>
</dbReference>
<dbReference type="PRINTS" id="PR00149">
    <property type="entry name" value="FUMRATELYASE"/>
</dbReference>
<dbReference type="InterPro" id="IPR012789">
    <property type="entry name" value="Protocat_PcaB-like"/>
</dbReference>
<dbReference type="Gene3D" id="1.20.200.10">
    <property type="entry name" value="Fumarase/aspartase (Central domain)"/>
    <property type="match status" value="1"/>
</dbReference>
<proteinExistence type="inferred from homology"/>
<dbReference type="RefSeq" id="WP_110966775.1">
    <property type="nucleotide sequence ID" value="NZ_CP029693.1"/>
</dbReference>
<reference evidence="11 12" key="1">
    <citation type="submission" date="2018-05" db="EMBL/GenBank/DDBJ databases">
        <title>Whole genome sequence of Pseudomonas putida JBC17.</title>
        <authorList>
            <person name="Lee Y.H."/>
            <person name="David K."/>
        </authorList>
    </citation>
    <scope>NUCLEOTIDE SEQUENCE [LARGE SCALE GENOMIC DNA]</scope>
    <source>
        <strain evidence="11 12">JBC17</strain>
    </source>
</reference>
<dbReference type="InterPro" id="IPR020557">
    <property type="entry name" value="Fumarate_lyase_CS"/>
</dbReference>
<evidence type="ECO:0000256" key="7">
    <source>
        <dbReference type="ARBA" id="ARBA00066791"/>
    </source>
</evidence>
<dbReference type="SMART" id="SM00998">
    <property type="entry name" value="ADSL_C"/>
    <property type="match status" value="1"/>
</dbReference>
<evidence type="ECO:0000256" key="4">
    <source>
        <dbReference type="ARBA" id="ARBA00052700"/>
    </source>
</evidence>
<dbReference type="Gene3D" id="1.10.40.30">
    <property type="entry name" value="Fumarase/aspartase (C-terminal domain)"/>
    <property type="match status" value="1"/>
</dbReference>
<dbReference type="Pfam" id="PF00206">
    <property type="entry name" value="Lyase_1"/>
    <property type="match status" value="1"/>
</dbReference>
<gene>
    <name evidence="11" type="ORF">DKY63_26205</name>
</gene>
<comment type="similarity">
    <text evidence="3">Belongs to the class-II fumarase/aspartase family.</text>
</comment>